<reference evidence="2 3" key="1">
    <citation type="submission" date="2018-08" db="EMBL/GenBank/DDBJ databases">
        <authorList>
            <person name="Laetsch R D."/>
            <person name="Stevens L."/>
            <person name="Kumar S."/>
            <person name="Blaxter L. M."/>
        </authorList>
    </citation>
    <scope>NUCLEOTIDE SEQUENCE [LARGE SCALE GENOMIC DNA]</scope>
</reference>
<keyword evidence="3" id="KW-1185">Reference proteome</keyword>
<dbReference type="InterPro" id="IPR032675">
    <property type="entry name" value="LRR_dom_sf"/>
</dbReference>
<gene>
    <name evidence="2" type="ORF">NAV_LOCUS9539</name>
</gene>
<dbReference type="Pfam" id="PF25372">
    <property type="entry name" value="DUF7885"/>
    <property type="match status" value="1"/>
</dbReference>
<feature type="domain" description="F-box/LRR-repeat protein 15-like leucin rich repeat" evidence="1">
    <location>
        <begin position="50"/>
        <end position="171"/>
    </location>
</feature>
<dbReference type="OrthoDB" id="550575at2759"/>
<proteinExistence type="predicted"/>
<name>A0A498T0I1_ACAVI</name>
<dbReference type="SMART" id="SM00367">
    <property type="entry name" value="LRR_CC"/>
    <property type="match status" value="6"/>
</dbReference>
<organism evidence="2 3">
    <name type="scientific">Acanthocheilonema viteae</name>
    <name type="common">Filarial nematode worm</name>
    <name type="synonym">Dipetalonema viteae</name>
    <dbReference type="NCBI Taxonomy" id="6277"/>
    <lineage>
        <taxon>Eukaryota</taxon>
        <taxon>Metazoa</taxon>
        <taxon>Ecdysozoa</taxon>
        <taxon>Nematoda</taxon>
        <taxon>Chromadorea</taxon>
        <taxon>Rhabditida</taxon>
        <taxon>Spirurina</taxon>
        <taxon>Spiruromorpha</taxon>
        <taxon>Filarioidea</taxon>
        <taxon>Onchocercidae</taxon>
        <taxon>Acanthocheilonema</taxon>
    </lineage>
</organism>
<dbReference type="GO" id="GO:0031146">
    <property type="term" value="P:SCF-dependent proteasomal ubiquitin-dependent protein catabolic process"/>
    <property type="evidence" value="ECO:0007669"/>
    <property type="project" value="TreeGrafter"/>
</dbReference>
<dbReference type="STRING" id="6277.A0A498T0I1"/>
<dbReference type="GO" id="GO:0019005">
    <property type="term" value="C:SCF ubiquitin ligase complex"/>
    <property type="evidence" value="ECO:0007669"/>
    <property type="project" value="TreeGrafter"/>
</dbReference>
<evidence type="ECO:0000259" key="1">
    <source>
        <dbReference type="Pfam" id="PF25372"/>
    </source>
</evidence>
<sequence length="220" mass="24798">MPNFCYELRTVNLLGCFITDDTVADLAAGCSQLEYLCLSSCTQITDRALISLANGCHRLKDLELSGCSLLTDQGFSILAKNCHELERMDLEDCSLLTDITLDNFSKGCPCLLNLSLSHCELITDAGLRQLCLNYHLKDRMQILELDNCPQITDISLDYMRQVRTLQRVDLYDCQNITKDAIKRFKNFKPDVEVHAYFAPATPPTSAQPTRRAICRCCTIL</sequence>
<dbReference type="PANTHER" id="PTHR13318">
    <property type="entry name" value="PARTNER OF PAIRED, ISOFORM B-RELATED"/>
    <property type="match status" value="1"/>
</dbReference>
<dbReference type="PANTHER" id="PTHR13318:SF165">
    <property type="entry name" value="F-BOX_LRR-REPEAT PROTEIN FBXL-1"/>
    <property type="match status" value="1"/>
</dbReference>
<dbReference type="Proteomes" id="UP000276991">
    <property type="component" value="Unassembled WGS sequence"/>
</dbReference>
<dbReference type="InterPro" id="IPR057207">
    <property type="entry name" value="FBXL15_LRR"/>
</dbReference>
<protein>
    <recommendedName>
        <fullName evidence="1">F-box/LRR-repeat protein 15-like leucin rich repeat domain-containing protein</fullName>
    </recommendedName>
</protein>
<evidence type="ECO:0000313" key="2">
    <source>
        <dbReference type="EMBL" id="VBB34748.1"/>
    </source>
</evidence>
<dbReference type="EMBL" id="UPTC01004018">
    <property type="protein sequence ID" value="VBB34748.1"/>
    <property type="molecule type" value="Genomic_DNA"/>
</dbReference>
<accession>A0A498T0I1</accession>
<dbReference type="Gene3D" id="3.80.10.10">
    <property type="entry name" value="Ribonuclease Inhibitor"/>
    <property type="match status" value="1"/>
</dbReference>
<dbReference type="AlphaFoldDB" id="A0A498T0I1"/>
<dbReference type="InterPro" id="IPR006553">
    <property type="entry name" value="Leu-rich_rpt_Cys-con_subtyp"/>
</dbReference>
<evidence type="ECO:0000313" key="3">
    <source>
        <dbReference type="Proteomes" id="UP000276991"/>
    </source>
</evidence>
<dbReference type="SUPFAM" id="SSF52047">
    <property type="entry name" value="RNI-like"/>
    <property type="match status" value="1"/>
</dbReference>
<dbReference type="FunFam" id="3.80.10.10:FF:000060">
    <property type="entry name" value="F-box/LRR-repeat protein 20 isoform 2"/>
    <property type="match status" value="1"/>
</dbReference>